<dbReference type="AlphaFoldDB" id="A0A072UNW6"/>
<accession>A0A072UNW6</accession>
<dbReference type="EMBL" id="CM001220">
    <property type="protein sequence ID" value="KEH31529.1"/>
    <property type="molecule type" value="Genomic_DNA"/>
</dbReference>
<gene>
    <name evidence="1" type="ordered locus">MTR_4g095730</name>
</gene>
<proteinExistence type="predicted"/>
<sequence>MKIYNISEPLRKGKGKGKISTHKESSSPLLFLFTTSTPSHLTFSTLARIMSKTKISYSPIATLYLIDQGSVELPFPPFFLTKTYPPRGQYKKQQMEQHLHYIWTCLD</sequence>
<dbReference type="HOGENOM" id="CLU_2213831_0_0_1"/>
<name>A0A072UNW6_MEDTR</name>
<dbReference type="EnsemblPlants" id="KEH31529">
    <property type="protein sequence ID" value="KEH31529"/>
    <property type="gene ID" value="MTR_4g095730"/>
</dbReference>
<evidence type="ECO:0000313" key="1">
    <source>
        <dbReference type="EMBL" id="KEH31529.1"/>
    </source>
</evidence>
<reference evidence="2" key="3">
    <citation type="submission" date="2015-04" db="UniProtKB">
        <authorList>
            <consortium name="EnsemblPlants"/>
        </authorList>
    </citation>
    <scope>IDENTIFICATION</scope>
    <source>
        <strain evidence="2">cv. Jemalong A17</strain>
    </source>
</reference>
<reference evidence="1 3" key="1">
    <citation type="journal article" date="2011" name="Nature">
        <title>The Medicago genome provides insight into the evolution of rhizobial symbioses.</title>
        <authorList>
            <person name="Young N.D."/>
            <person name="Debelle F."/>
            <person name="Oldroyd G.E."/>
            <person name="Geurts R."/>
            <person name="Cannon S.B."/>
            <person name="Udvardi M.K."/>
            <person name="Benedito V.A."/>
            <person name="Mayer K.F."/>
            <person name="Gouzy J."/>
            <person name="Schoof H."/>
            <person name="Van de Peer Y."/>
            <person name="Proost S."/>
            <person name="Cook D.R."/>
            <person name="Meyers B.C."/>
            <person name="Spannagl M."/>
            <person name="Cheung F."/>
            <person name="De Mita S."/>
            <person name="Krishnakumar V."/>
            <person name="Gundlach H."/>
            <person name="Zhou S."/>
            <person name="Mudge J."/>
            <person name="Bharti A.K."/>
            <person name="Murray J.D."/>
            <person name="Naoumkina M.A."/>
            <person name="Rosen B."/>
            <person name="Silverstein K.A."/>
            <person name="Tang H."/>
            <person name="Rombauts S."/>
            <person name="Zhao P.X."/>
            <person name="Zhou P."/>
            <person name="Barbe V."/>
            <person name="Bardou P."/>
            <person name="Bechner M."/>
            <person name="Bellec A."/>
            <person name="Berger A."/>
            <person name="Berges H."/>
            <person name="Bidwell S."/>
            <person name="Bisseling T."/>
            <person name="Choisne N."/>
            <person name="Couloux A."/>
            <person name="Denny R."/>
            <person name="Deshpande S."/>
            <person name="Dai X."/>
            <person name="Doyle J.J."/>
            <person name="Dudez A.M."/>
            <person name="Farmer A.D."/>
            <person name="Fouteau S."/>
            <person name="Franken C."/>
            <person name="Gibelin C."/>
            <person name="Gish J."/>
            <person name="Goldstein S."/>
            <person name="Gonzalez A.J."/>
            <person name="Green P.J."/>
            <person name="Hallab A."/>
            <person name="Hartog M."/>
            <person name="Hua A."/>
            <person name="Humphray S.J."/>
            <person name="Jeong D.H."/>
            <person name="Jing Y."/>
            <person name="Jocker A."/>
            <person name="Kenton S.M."/>
            <person name="Kim D.J."/>
            <person name="Klee K."/>
            <person name="Lai H."/>
            <person name="Lang C."/>
            <person name="Lin S."/>
            <person name="Macmil S.L."/>
            <person name="Magdelenat G."/>
            <person name="Matthews L."/>
            <person name="McCorrison J."/>
            <person name="Monaghan E.L."/>
            <person name="Mun J.H."/>
            <person name="Najar F.Z."/>
            <person name="Nicholson C."/>
            <person name="Noirot C."/>
            <person name="O'Bleness M."/>
            <person name="Paule C.R."/>
            <person name="Poulain J."/>
            <person name="Prion F."/>
            <person name="Qin B."/>
            <person name="Qu C."/>
            <person name="Retzel E.F."/>
            <person name="Riddle C."/>
            <person name="Sallet E."/>
            <person name="Samain S."/>
            <person name="Samson N."/>
            <person name="Sanders I."/>
            <person name="Saurat O."/>
            <person name="Scarpelli C."/>
            <person name="Schiex T."/>
            <person name="Segurens B."/>
            <person name="Severin A.J."/>
            <person name="Sherrier D.J."/>
            <person name="Shi R."/>
            <person name="Sims S."/>
            <person name="Singer S.R."/>
            <person name="Sinharoy S."/>
            <person name="Sterck L."/>
            <person name="Viollet A."/>
            <person name="Wang B.B."/>
            <person name="Wang K."/>
            <person name="Wang M."/>
            <person name="Wang X."/>
            <person name="Warfsmann J."/>
            <person name="Weissenbach J."/>
            <person name="White D.D."/>
            <person name="White J.D."/>
            <person name="Wiley G.B."/>
            <person name="Wincker P."/>
            <person name="Xing Y."/>
            <person name="Yang L."/>
            <person name="Yao Z."/>
            <person name="Ying F."/>
            <person name="Zhai J."/>
            <person name="Zhou L."/>
            <person name="Zuber A."/>
            <person name="Denarie J."/>
            <person name="Dixon R.A."/>
            <person name="May G.D."/>
            <person name="Schwartz D.C."/>
            <person name="Rogers J."/>
            <person name="Quetier F."/>
            <person name="Town C.D."/>
            <person name="Roe B.A."/>
        </authorList>
    </citation>
    <scope>NUCLEOTIDE SEQUENCE [LARGE SCALE GENOMIC DNA]</scope>
    <source>
        <strain evidence="1">A17</strain>
        <strain evidence="2 3">cv. Jemalong A17</strain>
    </source>
</reference>
<dbReference type="Proteomes" id="UP000002051">
    <property type="component" value="Chromosome 4"/>
</dbReference>
<reference evidence="1 3" key="2">
    <citation type="journal article" date="2014" name="BMC Genomics">
        <title>An improved genome release (version Mt4.0) for the model legume Medicago truncatula.</title>
        <authorList>
            <person name="Tang H."/>
            <person name="Krishnakumar V."/>
            <person name="Bidwell S."/>
            <person name="Rosen B."/>
            <person name="Chan A."/>
            <person name="Zhou S."/>
            <person name="Gentzbittel L."/>
            <person name="Childs K.L."/>
            <person name="Yandell M."/>
            <person name="Gundlach H."/>
            <person name="Mayer K.F."/>
            <person name="Schwartz D.C."/>
            <person name="Town C.D."/>
        </authorList>
    </citation>
    <scope>GENOME REANNOTATION</scope>
    <source>
        <strain evidence="1">A17</strain>
        <strain evidence="2 3">cv. Jemalong A17</strain>
    </source>
</reference>
<organism evidence="1 3">
    <name type="scientific">Medicago truncatula</name>
    <name type="common">Barrel medic</name>
    <name type="synonym">Medicago tribuloides</name>
    <dbReference type="NCBI Taxonomy" id="3880"/>
    <lineage>
        <taxon>Eukaryota</taxon>
        <taxon>Viridiplantae</taxon>
        <taxon>Streptophyta</taxon>
        <taxon>Embryophyta</taxon>
        <taxon>Tracheophyta</taxon>
        <taxon>Spermatophyta</taxon>
        <taxon>Magnoliopsida</taxon>
        <taxon>eudicotyledons</taxon>
        <taxon>Gunneridae</taxon>
        <taxon>Pentapetalae</taxon>
        <taxon>rosids</taxon>
        <taxon>fabids</taxon>
        <taxon>Fabales</taxon>
        <taxon>Fabaceae</taxon>
        <taxon>Papilionoideae</taxon>
        <taxon>50 kb inversion clade</taxon>
        <taxon>NPAAA clade</taxon>
        <taxon>Hologalegina</taxon>
        <taxon>IRL clade</taxon>
        <taxon>Trifolieae</taxon>
        <taxon>Medicago</taxon>
    </lineage>
</organism>
<evidence type="ECO:0000313" key="2">
    <source>
        <dbReference type="EnsemblPlants" id="KEH31529"/>
    </source>
</evidence>
<protein>
    <submittedName>
        <fullName evidence="1 2">Uncharacterized protein</fullName>
    </submittedName>
</protein>
<evidence type="ECO:0000313" key="3">
    <source>
        <dbReference type="Proteomes" id="UP000002051"/>
    </source>
</evidence>
<keyword evidence="3" id="KW-1185">Reference proteome</keyword>